<evidence type="ECO:0000256" key="1">
    <source>
        <dbReference type="SAM" id="Phobius"/>
    </source>
</evidence>
<evidence type="ECO:0000313" key="2">
    <source>
        <dbReference type="EMBL" id="ETO11557.1"/>
    </source>
</evidence>
<evidence type="ECO:0000313" key="3">
    <source>
        <dbReference type="Proteomes" id="UP000023152"/>
    </source>
</evidence>
<comment type="caution">
    <text evidence="2">The sequence shown here is derived from an EMBL/GenBank/DDBJ whole genome shotgun (WGS) entry which is preliminary data.</text>
</comment>
<dbReference type="EMBL" id="ASPP01022340">
    <property type="protein sequence ID" value="ETO11557.1"/>
    <property type="molecule type" value="Genomic_DNA"/>
</dbReference>
<protein>
    <recommendedName>
        <fullName evidence="4">Guanylate cyclase domain-containing protein</fullName>
    </recommendedName>
</protein>
<dbReference type="InterPro" id="IPR029787">
    <property type="entry name" value="Nucleotide_cyclase"/>
</dbReference>
<reference evidence="2 3" key="1">
    <citation type="journal article" date="2013" name="Curr. Biol.">
        <title>The Genome of the Foraminiferan Reticulomyxa filosa.</title>
        <authorList>
            <person name="Glockner G."/>
            <person name="Hulsmann N."/>
            <person name="Schleicher M."/>
            <person name="Noegel A.A."/>
            <person name="Eichinger L."/>
            <person name="Gallinger C."/>
            <person name="Pawlowski J."/>
            <person name="Sierra R."/>
            <person name="Euteneuer U."/>
            <person name="Pillet L."/>
            <person name="Moustafa A."/>
            <person name="Platzer M."/>
            <person name="Groth M."/>
            <person name="Szafranski K."/>
            <person name="Schliwa M."/>
        </authorList>
    </citation>
    <scope>NUCLEOTIDE SEQUENCE [LARGE SCALE GENOMIC DNA]</scope>
</reference>
<dbReference type="Gene3D" id="3.30.70.1230">
    <property type="entry name" value="Nucleotide cyclase"/>
    <property type="match status" value="1"/>
</dbReference>
<gene>
    <name evidence="2" type="ORF">RFI_25821</name>
</gene>
<feature type="transmembrane region" description="Helical" evidence="1">
    <location>
        <begin position="99"/>
        <end position="114"/>
    </location>
</feature>
<dbReference type="Proteomes" id="UP000023152">
    <property type="component" value="Unassembled WGS sequence"/>
</dbReference>
<accession>X6MDQ8</accession>
<keyword evidence="1" id="KW-0472">Membrane</keyword>
<evidence type="ECO:0008006" key="4">
    <source>
        <dbReference type="Google" id="ProtNLM"/>
    </source>
</evidence>
<dbReference type="AlphaFoldDB" id="X6MDQ8"/>
<proteinExistence type="predicted"/>
<feature type="transmembrane region" description="Helical" evidence="1">
    <location>
        <begin position="65"/>
        <end position="87"/>
    </location>
</feature>
<organism evidence="2 3">
    <name type="scientific">Reticulomyxa filosa</name>
    <dbReference type="NCBI Taxonomy" id="46433"/>
    <lineage>
        <taxon>Eukaryota</taxon>
        <taxon>Sar</taxon>
        <taxon>Rhizaria</taxon>
        <taxon>Retaria</taxon>
        <taxon>Foraminifera</taxon>
        <taxon>Monothalamids</taxon>
        <taxon>Reticulomyxidae</taxon>
        <taxon>Reticulomyxa</taxon>
    </lineage>
</organism>
<name>X6MDQ8_RETFI</name>
<feature type="transmembrane region" description="Helical" evidence="1">
    <location>
        <begin position="120"/>
        <end position="138"/>
    </location>
</feature>
<sequence length="312" mass="36994">MNLAILLLYADVYQYAIYSIYQKLFAVEKRKKLEQKRKKKENKDENNLNVLVESRLPLHTAENIFWFYLFCSTLRMILIGCYTGHIFQLQQSDKLQDTLLIYSLLFLSYLWYQFKYLKYRNVAMVIIANALYFIKVTLNENDKDMWKDILYSCIVFNCGILSMIKSFYFATKQQLQTMIDDVSNHAQLRVERIEHTRIMNSLMPAPVTEQILLRGDVPIYTRDVTIGFVYFTFYHKGTMEKIKDNSPFVEVLHYLVINFDKEIKQWEFDVVKIEHVGNAYLVCGGIMSPNKSFNHAEASFELYFNSLTFFTH</sequence>
<keyword evidence="1" id="KW-0812">Transmembrane</keyword>
<feature type="transmembrane region" description="Helical" evidence="1">
    <location>
        <begin position="150"/>
        <end position="170"/>
    </location>
</feature>
<dbReference type="OrthoDB" id="10035433at2759"/>
<keyword evidence="3" id="KW-1185">Reference proteome</keyword>
<keyword evidence="1" id="KW-1133">Transmembrane helix</keyword>